<dbReference type="AlphaFoldDB" id="A0A4U0F553"/>
<organism evidence="2 3">
    <name type="scientific">Cohnella pontilimi</name>
    <dbReference type="NCBI Taxonomy" id="2564100"/>
    <lineage>
        <taxon>Bacteria</taxon>
        <taxon>Bacillati</taxon>
        <taxon>Bacillota</taxon>
        <taxon>Bacilli</taxon>
        <taxon>Bacillales</taxon>
        <taxon>Paenibacillaceae</taxon>
        <taxon>Cohnella</taxon>
    </lineage>
</organism>
<keyword evidence="3" id="KW-1185">Reference proteome</keyword>
<proteinExistence type="predicted"/>
<accession>A0A4U0F553</accession>
<dbReference type="EMBL" id="SUPK01000009">
    <property type="protein sequence ID" value="TJY39713.1"/>
    <property type="molecule type" value="Genomic_DNA"/>
</dbReference>
<gene>
    <name evidence="2" type="ORF">E5161_17330</name>
</gene>
<feature type="region of interest" description="Disordered" evidence="1">
    <location>
        <begin position="1"/>
        <end position="34"/>
    </location>
</feature>
<feature type="region of interest" description="Disordered" evidence="1">
    <location>
        <begin position="76"/>
        <end position="123"/>
    </location>
</feature>
<feature type="compositionally biased region" description="Polar residues" evidence="1">
    <location>
        <begin position="79"/>
        <end position="95"/>
    </location>
</feature>
<evidence type="ECO:0000313" key="2">
    <source>
        <dbReference type="EMBL" id="TJY39713.1"/>
    </source>
</evidence>
<feature type="compositionally biased region" description="Basic and acidic residues" evidence="1">
    <location>
        <begin position="1"/>
        <end position="11"/>
    </location>
</feature>
<dbReference type="Proteomes" id="UP000309673">
    <property type="component" value="Unassembled WGS sequence"/>
</dbReference>
<sequence>MSQDVLTKEEVEGLLSSVPASSEPSRIPSLPPAERIDDYSEITERYWQQTVIQMQRELAELQQRVETLEKALKVKKQAKTASKNKTPAAIQQGTSGMPAGGEDGKPQPIPSRKEKFKSGRKWF</sequence>
<reference evidence="2 3" key="1">
    <citation type="submission" date="2019-04" db="EMBL/GenBank/DDBJ databases">
        <title>Cohnella sp. nov., isolated from soil.</title>
        <authorList>
            <person name="Kim W."/>
        </authorList>
    </citation>
    <scope>NUCLEOTIDE SEQUENCE [LARGE SCALE GENOMIC DNA]</scope>
    <source>
        <strain evidence="2 3">CAU 1483</strain>
    </source>
</reference>
<name>A0A4U0F553_9BACL</name>
<comment type="caution">
    <text evidence="2">The sequence shown here is derived from an EMBL/GenBank/DDBJ whole genome shotgun (WGS) entry which is preliminary data.</text>
</comment>
<evidence type="ECO:0000313" key="3">
    <source>
        <dbReference type="Proteomes" id="UP000309673"/>
    </source>
</evidence>
<dbReference type="RefSeq" id="WP_136779154.1">
    <property type="nucleotide sequence ID" value="NZ_SUPK01000009.1"/>
</dbReference>
<protein>
    <submittedName>
        <fullName evidence="2">Uncharacterized protein</fullName>
    </submittedName>
</protein>
<evidence type="ECO:0000256" key="1">
    <source>
        <dbReference type="SAM" id="MobiDB-lite"/>
    </source>
</evidence>